<dbReference type="Gene3D" id="1.20.1640.10">
    <property type="entry name" value="Multidrug efflux transporter AcrB transmembrane domain"/>
    <property type="match status" value="1"/>
</dbReference>
<dbReference type="STRING" id="1316936.K678_14097"/>
<dbReference type="Proteomes" id="UP000015350">
    <property type="component" value="Unassembled WGS sequence"/>
</dbReference>
<dbReference type="PANTHER" id="PTHR32063:SF13">
    <property type="entry name" value="MULTIDRUG EFFLUX PUMP SUBUNIT ACRB-RELATED"/>
    <property type="match status" value="1"/>
</dbReference>
<protein>
    <submittedName>
        <fullName evidence="2">Multidrug efflux transporter, AcrB component</fullName>
    </submittedName>
</protein>
<dbReference type="GO" id="GO:0042910">
    <property type="term" value="F:xenobiotic transmembrane transporter activity"/>
    <property type="evidence" value="ECO:0007669"/>
    <property type="project" value="TreeGrafter"/>
</dbReference>
<dbReference type="eggNOG" id="COG0841">
    <property type="taxonomic scope" value="Bacteria"/>
</dbReference>
<evidence type="ECO:0000256" key="1">
    <source>
        <dbReference type="SAM" id="Phobius"/>
    </source>
</evidence>
<dbReference type="PRINTS" id="PR00702">
    <property type="entry name" value="ACRIFLAVINRP"/>
</dbReference>
<evidence type="ECO:0000313" key="2">
    <source>
        <dbReference type="EMBL" id="EPY00814.1"/>
    </source>
</evidence>
<dbReference type="InterPro" id="IPR001036">
    <property type="entry name" value="Acrflvin-R"/>
</dbReference>
<keyword evidence="1" id="KW-0812">Transmembrane</keyword>
<sequence length="97" mass="10535">MPRFFIDRPVFAWVIAIIIMVAGGLSILALPIEQYPRIAPPAVQISATYPGASAQTVENTVTQVIEQKMNGLDHLRYMSSTSDSAGNVAITLTFDPE</sequence>
<name>S9S833_MAGFU</name>
<accession>S9S833</accession>
<dbReference type="SUPFAM" id="SSF82693">
    <property type="entry name" value="Multidrug efflux transporter AcrB pore domain, PN1, PN2, PC1 and PC2 subdomains"/>
    <property type="match status" value="1"/>
</dbReference>
<dbReference type="GO" id="GO:0005886">
    <property type="term" value="C:plasma membrane"/>
    <property type="evidence" value="ECO:0007669"/>
    <property type="project" value="TreeGrafter"/>
</dbReference>
<proteinExistence type="predicted"/>
<organism evidence="2 3">
    <name type="scientific">Magnetospirillum fulvum MGU-K5</name>
    <dbReference type="NCBI Taxonomy" id="1316936"/>
    <lineage>
        <taxon>Bacteria</taxon>
        <taxon>Pseudomonadati</taxon>
        <taxon>Pseudomonadota</taxon>
        <taxon>Alphaproteobacteria</taxon>
        <taxon>Rhodospirillales</taxon>
        <taxon>Rhodospirillaceae</taxon>
        <taxon>Magnetospirillum</taxon>
    </lineage>
</organism>
<feature type="non-terminal residue" evidence="2">
    <location>
        <position position="97"/>
    </location>
</feature>
<evidence type="ECO:0000313" key="3">
    <source>
        <dbReference type="Proteomes" id="UP000015350"/>
    </source>
</evidence>
<dbReference type="PANTHER" id="PTHR32063">
    <property type="match status" value="1"/>
</dbReference>
<dbReference type="RefSeq" id="WP_021133108.1">
    <property type="nucleotide sequence ID" value="NZ_AQPH01000066.1"/>
</dbReference>
<dbReference type="EMBL" id="AQPH01000066">
    <property type="protein sequence ID" value="EPY00814.1"/>
    <property type="molecule type" value="Genomic_DNA"/>
</dbReference>
<dbReference type="OrthoDB" id="9807350at2"/>
<feature type="transmembrane region" description="Helical" evidence="1">
    <location>
        <begin position="12"/>
        <end position="32"/>
    </location>
</feature>
<keyword evidence="1" id="KW-0472">Membrane</keyword>
<dbReference type="Gene3D" id="3.30.70.1430">
    <property type="entry name" value="Multidrug efflux transporter AcrB pore domain"/>
    <property type="match status" value="1"/>
</dbReference>
<dbReference type="AlphaFoldDB" id="S9S833"/>
<keyword evidence="1" id="KW-1133">Transmembrane helix</keyword>
<gene>
    <name evidence="2" type="ORF">K678_14097</name>
</gene>
<reference evidence="2 3" key="1">
    <citation type="submission" date="2013-04" db="EMBL/GenBank/DDBJ databases">
        <authorList>
            <person name="Kuznetsov B."/>
            <person name="Ivanovsky R."/>
        </authorList>
    </citation>
    <scope>NUCLEOTIDE SEQUENCE [LARGE SCALE GENOMIC DNA]</scope>
    <source>
        <strain evidence="2 3">MGU-K5</strain>
    </source>
</reference>
<dbReference type="Pfam" id="PF00873">
    <property type="entry name" value="ACR_tran"/>
    <property type="match status" value="1"/>
</dbReference>
<comment type="caution">
    <text evidence="2">The sequence shown here is derived from an EMBL/GenBank/DDBJ whole genome shotgun (WGS) entry which is preliminary data.</text>
</comment>